<evidence type="ECO:0008006" key="3">
    <source>
        <dbReference type="Google" id="ProtNLM"/>
    </source>
</evidence>
<organism evidence="1 2">
    <name type="scientific">Spirosoma endophyticum</name>
    <dbReference type="NCBI Taxonomy" id="662367"/>
    <lineage>
        <taxon>Bacteria</taxon>
        <taxon>Pseudomonadati</taxon>
        <taxon>Bacteroidota</taxon>
        <taxon>Cytophagia</taxon>
        <taxon>Cytophagales</taxon>
        <taxon>Cytophagaceae</taxon>
        <taxon>Spirosoma</taxon>
    </lineage>
</organism>
<proteinExistence type="predicted"/>
<dbReference type="AlphaFoldDB" id="A0A1I1Y1X9"/>
<dbReference type="EMBL" id="FOLQ01000010">
    <property type="protein sequence ID" value="SFE13564.1"/>
    <property type="molecule type" value="Genomic_DNA"/>
</dbReference>
<gene>
    <name evidence="1" type="ORF">SAMN05216167_110200</name>
</gene>
<evidence type="ECO:0000313" key="2">
    <source>
        <dbReference type="Proteomes" id="UP000198598"/>
    </source>
</evidence>
<dbReference type="STRING" id="662367.SAMN05216167_110200"/>
<keyword evidence="2" id="KW-1185">Reference proteome</keyword>
<name>A0A1I1Y1X9_9BACT</name>
<accession>A0A1I1Y1X9</accession>
<dbReference type="Gene3D" id="3.90.1570.10">
    <property type="entry name" value="tt1808, chain A"/>
    <property type="match status" value="1"/>
</dbReference>
<evidence type="ECO:0000313" key="1">
    <source>
        <dbReference type="EMBL" id="SFE13564.1"/>
    </source>
</evidence>
<protein>
    <recommendedName>
        <fullName evidence="3">Endonuclease, Uma2 family (Restriction endonuclease fold)</fullName>
    </recommendedName>
</protein>
<dbReference type="RefSeq" id="WP_245776749.1">
    <property type="nucleotide sequence ID" value="NZ_FOLQ01000010.1"/>
</dbReference>
<sequence>MNIVAEKKPRQRTGRISARNIPPALVYETWQGKPVYYRGYQDVLAGKKTIEEVISCSDLQGVLVYLLGLYIGNTINRKKYLISSNESGLHLAQNDNLGNDLVIFEKEKVGKLKGKYFDVPPKIVIEVDIKADVSDFEGQLDGYLIQKSQKLIDFGVEKVIWVITAAQKVYVIDRNDPTWYVVNWSENITIMGGCILNIKQLLDDEEIEY</sequence>
<dbReference type="InterPro" id="IPR012296">
    <property type="entry name" value="Nuclease_put_TT1808"/>
</dbReference>
<dbReference type="Proteomes" id="UP000198598">
    <property type="component" value="Unassembled WGS sequence"/>
</dbReference>
<reference evidence="1 2" key="1">
    <citation type="submission" date="2016-10" db="EMBL/GenBank/DDBJ databases">
        <authorList>
            <person name="de Groot N.N."/>
        </authorList>
    </citation>
    <scope>NUCLEOTIDE SEQUENCE [LARGE SCALE GENOMIC DNA]</scope>
    <source>
        <strain evidence="1 2">DSM 26130</strain>
    </source>
</reference>